<sequence>MVNCSFQNVLLECTGEIHQLKNLGTDDVFIYLTEAGLKPCINLASHFNICTGHKNELLKKNTVRRRRTLCQIPSLVSSHPDVDHTISEQDGRVQNPRLLKNRKSSSRGLKAADVLHLIRTSGMTLPGLQTRTVPSTSSASNFADEVVLYNEQESSAPKKQKLNCSNYPSNSIQRNATSEDMDTVDEEPIHNMYMMLTCHFRFALPSQSTDLESETTCISESSQDLSQNSSGSYTHTFRIDTLNHYLEAINLPTFSSGERKPWDRYVKSAKSGYCKRFLEVFQFVVSSIFPHSGEEVLNSIISKPETDSLSNTKRYTPDGSFVPLLEAYRSAETCRHRCQILSFLTQTMSFKEINQKLPDVTYSKFFTAKNHAKLVGPGLPITPSITRHKMDPIKVDNFLDFITSEHIVRDLPYGERKVRMSNGSVIEMPNVVHSMGASDVIHQYKLFCAENEISPLGDSTMYRIIAQCGAKVRTSLEGIDYFVAEGSRAFSTLSNILEELVKTEVLNLQQSKDATSLLLQCRQYLKTDFKVHLSECCEVKDHCLIYALSDPLRPEFSKRCQHNHTYVCVPCEQLKESTSSLLKTVQCAVQENAERTEKLNDLNFKVTQAIQSITNLKNHLVRCKNQDSAKSVLFDTTSEDDVLLICDWSMKYLPKRYREDQTDWFGKRGLPWHITMAFQKVNGMVESLGFVHIFDSQISQDSLTTAAIILDVIDSILKFKDSAKFHLWSDNAGCYKSTEMMSILSKNKKVLSYDFCESQNGKGPCDRTGTTLKSAIRRYINQGNDVLNASSMKKGIETMMKSVKYRVSVVEFTSKKEHVKGIPAIGSYSNFSFEEGGIRVWKAHGIGEGLLIKNDQIPAINIRYITVLEEPDDITFHQLPKRNTKSDTENVVIQCTNDGCTEEFSTERELLNHQFVGKCQIEIEFNSGLNSDITKKKYYEKLSESSFLRGVLNLSAETKQMEGSKNSLTLGWALKTERKSKRFNKNQKDYLTEKFDKGLKTGRKEDPFNVSESMLHVKKF</sequence>
<evidence type="ECO:0000313" key="1">
    <source>
        <dbReference type="EMBL" id="CAC5378063.1"/>
    </source>
</evidence>
<organism evidence="1 2">
    <name type="scientific">Mytilus coruscus</name>
    <name type="common">Sea mussel</name>
    <dbReference type="NCBI Taxonomy" id="42192"/>
    <lineage>
        <taxon>Eukaryota</taxon>
        <taxon>Metazoa</taxon>
        <taxon>Spiralia</taxon>
        <taxon>Lophotrochozoa</taxon>
        <taxon>Mollusca</taxon>
        <taxon>Bivalvia</taxon>
        <taxon>Autobranchia</taxon>
        <taxon>Pteriomorphia</taxon>
        <taxon>Mytilida</taxon>
        <taxon>Mytiloidea</taxon>
        <taxon>Mytilidae</taxon>
        <taxon>Mytilinae</taxon>
        <taxon>Mytilus</taxon>
    </lineage>
</organism>
<dbReference type="AlphaFoldDB" id="A0A6J8B3M5"/>
<name>A0A6J8B3M5_MYTCO</name>
<dbReference type="EMBL" id="CACVKT020002487">
    <property type="protein sequence ID" value="CAC5378063.1"/>
    <property type="molecule type" value="Genomic_DNA"/>
</dbReference>
<dbReference type="OrthoDB" id="6133934at2759"/>
<proteinExistence type="predicted"/>
<dbReference type="PANTHER" id="PTHR33845">
    <property type="entry name" value="C2H2-TYPE DOMAIN-CONTAINING PROTEIN"/>
    <property type="match status" value="1"/>
</dbReference>
<dbReference type="PANTHER" id="PTHR33845:SF1">
    <property type="entry name" value="C2H2-TYPE DOMAIN-CONTAINING PROTEIN"/>
    <property type="match status" value="1"/>
</dbReference>
<dbReference type="Proteomes" id="UP000507470">
    <property type="component" value="Unassembled WGS sequence"/>
</dbReference>
<gene>
    <name evidence="1" type="ORF">MCOR_14310</name>
</gene>
<protein>
    <recommendedName>
        <fullName evidence="3">C2H2-type domain-containing protein</fullName>
    </recommendedName>
</protein>
<accession>A0A6J8B3M5</accession>
<reference evidence="1 2" key="1">
    <citation type="submission" date="2020-06" db="EMBL/GenBank/DDBJ databases">
        <authorList>
            <person name="Li R."/>
            <person name="Bekaert M."/>
        </authorList>
    </citation>
    <scope>NUCLEOTIDE SEQUENCE [LARGE SCALE GENOMIC DNA]</scope>
    <source>
        <strain evidence="2">wild</strain>
    </source>
</reference>
<keyword evidence="2" id="KW-1185">Reference proteome</keyword>
<evidence type="ECO:0000313" key="2">
    <source>
        <dbReference type="Proteomes" id="UP000507470"/>
    </source>
</evidence>
<evidence type="ECO:0008006" key="3">
    <source>
        <dbReference type="Google" id="ProtNLM"/>
    </source>
</evidence>